<evidence type="ECO:0000313" key="2">
    <source>
        <dbReference type="Proteomes" id="UP000030689"/>
    </source>
</evidence>
<name>V4LHV5_EUTSA</name>
<organism evidence="1 2">
    <name type="scientific">Eutrema salsugineum</name>
    <name type="common">Saltwater cress</name>
    <name type="synonym">Sisymbrium salsugineum</name>
    <dbReference type="NCBI Taxonomy" id="72664"/>
    <lineage>
        <taxon>Eukaryota</taxon>
        <taxon>Viridiplantae</taxon>
        <taxon>Streptophyta</taxon>
        <taxon>Embryophyta</taxon>
        <taxon>Tracheophyta</taxon>
        <taxon>Spermatophyta</taxon>
        <taxon>Magnoliopsida</taxon>
        <taxon>eudicotyledons</taxon>
        <taxon>Gunneridae</taxon>
        <taxon>Pentapetalae</taxon>
        <taxon>rosids</taxon>
        <taxon>malvids</taxon>
        <taxon>Brassicales</taxon>
        <taxon>Brassicaceae</taxon>
        <taxon>Eutremeae</taxon>
        <taxon>Eutrema</taxon>
    </lineage>
</organism>
<dbReference type="PANTHER" id="PTHR47479">
    <property type="entry name" value="OS05G0393200 PROTEIN"/>
    <property type="match status" value="1"/>
</dbReference>
<protein>
    <submittedName>
        <fullName evidence="1">Uncharacterized protein</fullName>
    </submittedName>
</protein>
<dbReference type="STRING" id="72664.V4LHV5"/>
<feature type="non-terminal residue" evidence="1">
    <location>
        <position position="1"/>
    </location>
</feature>
<gene>
    <name evidence="1" type="ORF">EUTSA_v10002220mg</name>
</gene>
<dbReference type="Proteomes" id="UP000030689">
    <property type="component" value="Unassembled WGS sequence"/>
</dbReference>
<evidence type="ECO:0000313" key="1">
    <source>
        <dbReference type="EMBL" id="ESQ50095.1"/>
    </source>
</evidence>
<proteinExistence type="predicted"/>
<sequence>ADGENQSGSAKEIDWLLWKGGSKNNPGYECLRAELRRMAPPNGRAVLGGEAGVIKTQSAVVCLFLHCL</sequence>
<dbReference type="KEGG" id="eus:EUTSA_v10002220mg"/>
<accession>V4LHV5</accession>
<reference evidence="1 2" key="1">
    <citation type="journal article" date="2013" name="Front. Plant Sci.">
        <title>The Reference Genome of the Halophytic Plant Eutrema salsugineum.</title>
        <authorList>
            <person name="Yang R."/>
            <person name="Jarvis D.E."/>
            <person name="Chen H."/>
            <person name="Beilstein M.A."/>
            <person name="Grimwood J."/>
            <person name="Jenkins J."/>
            <person name="Shu S."/>
            <person name="Prochnik S."/>
            <person name="Xin M."/>
            <person name="Ma C."/>
            <person name="Schmutz J."/>
            <person name="Wing R.A."/>
            <person name="Mitchell-Olds T."/>
            <person name="Schumaker K.S."/>
            <person name="Wang X."/>
        </authorList>
    </citation>
    <scope>NUCLEOTIDE SEQUENCE [LARGE SCALE GENOMIC DNA]</scope>
</reference>
<dbReference type="InterPro" id="IPR044196">
    <property type="entry name" value="At5g19025-like"/>
</dbReference>
<dbReference type="AlphaFoldDB" id="V4LHV5"/>
<dbReference type="EMBL" id="KI517398">
    <property type="protein sequence ID" value="ESQ50095.1"/>
    <property type="molecule type" value="Genomic_DNA"/>
</dbReference>
<dbReference type="Gramene" id="ESQ50095">
    <property type="protein sequence ID" value="ESQ50095"/>
    <property type="gene ID" value="EUTSA_v10002220mg"/>
</dbReference>
<keyword evidence="2" id="KW-1185">Reference proteome</keyword>
<dbReference type="PANTHER" id="PTHR47479:SF2">
    <property type="entry name" value="OS05G0393200 PROTEIN"/>
    <property type="match status" value="1"/>
</dbReference>